<comment type="caution">
    <text evidence="12">The sequence shown here is derived from an EMBL/GenBank/DDBJ whole genome shotgun (WGS) entry which is preliminary data.</text>
</comment>
<comment type="similarity">
    <text evidence="4 9 10">Belongs to the HisA/HisF family.</text>
</comment>
<dbReference type="GO" id="GO:0000105">
    <property type="term" value="P:L-histidine biosynthetic process"/>
    <property type="evidence" value="ECO:0007669"/>
    <property type="project" value="UniProtKB-UniRule"/>
</dbReference>
<evidence type="ECO:0000256" key="10">
    <source>
        <dbReference type="RuleBase" id="RU003657"/>
    </source>
</evidence>
<comment type="subcellular location">
    <subcellularLocation>
        <location evidence="2 9 11">Cytoplasm</location>
    </subcellularLocation>
</comment>
<dbReference type="NCBIfam" id="NF010112">
    <property type="entry name" value="PRK13585.1"/>
    <property type="match status" value="1"/>
</dbReference>
<evidence type="ECO:0000256" key="6">
    <source>
        <dbReference type="ARBA" id="ARBA00022605"/>
    </source>
</evidence>
<dbReference type="EC" id="5.3.1.16" evidence="9 11"/>
<keyword evidence="13" id="KW-1185">Reference proteome</keyword>
<dbReference type="Proteomes" id="UP000295122">
    <property type="component" value="Unassembled WGS sequence"/>
</dbReference>
<dbReference type="SUPFAM" id="SSF51366">
    <property type="entry name" value="Ribulose-phoshate binding barrel"/>
    <property type="match status" value="1"/>
</dbReference>
<dbReference type="UniPathway" id="UPA00031">
    <property type="reaction ID" value="UER00009"/>
</dbReference>
<keyword evidence="7 9" id="KW-0368">Histidine biosynthesis</keyword>
<evidence type="ECO:0000256" key="11">
    <source>
        <dbReference type="RuleBase" id="RU003658"/>
    </source>
</evidence>
<dbReference type="Gene3D" id="3.20.20.70">
    <property type="entry name" value="Aldolase class I"/>
    <property type="match status" value="1"/>
</dbReference>
<dbReference type="InterPro" id="IPR013785">
    <property type="entry name" value="Aldolase_TIM"/>
</dbReference>
<feature type="active site" description="Proton acceptor" evidence="9">
    <location>
        <position position="8"/>
    </location>
</feature>
<dbReference type="AlphaFoldDB" id="A0A4R7BYD1"/>
<gene>
    <name evidence="9" type="primary">hisA</name>
    <name evidence="12" type="ORF">EV668_2590</name>
</gene>
<dbReference type="PANTHER" id="PTHR43090">
    <property type="entry name" value="1-(5-PHOSPHORIBOSYL)-5-[(5-PHOSPHORIBOSYLAMINO)METHYLIDENEAMINO] IMIDAZOLE-4-CARBOXAMIDE ISOMERASE"/>
    <property type="match status" value="1"/>
</dbReference>
<evidence type="ECO:0000256" key="5">
    <source>
        <dbReference type="ARBA" id="ARBA00022490"/>
    </source>
</evidence>
<dbReference type="PANTHER" id="PTHR43090:SF2">
    <property type="entry name" value="1-(5-PHOSPHORIBOSYL)-5-[(5-PHOSPHORIBOSYLAMINO)METHYLIDENEAMINO] IMIDAZOLE-4-CARBOXAMIDE ISOMERASE"/>
    <property type="match status" value="1"/>
</dbReference>
<proteinExistence type="inferred from homology"/>
<dbReference type="CDD" id="cd04732">
    <property type="entry name" value="HisA"/>
    <property type="match status" value="1"/>
</dbReference>
<sequence length="260" mass="27308">MILFPAIDLKEGRCVRLIQGDMKQATVFSDSPADQAASFVEQGFEWLHIVDLDGAFAGRPMNAEAVEAILKRVSIPIQLGGGIREMRTIEGWLSKGVRRVIIGTAAVRDPGLVREAARVFPGQIAVGIDAKDGRVAVDGWAQSSSMTAEELGRRFEDAGVAAIIYTDISRDGILKGLNIPMTLALAEAVSIPVIASGGLASLADIERLTAPDCARLAGAITGRALYDGRIDPVEALALLRGERKAVTLATGPVPPAGTAA</sequence>
<dbReference type="HAMAP" id="MF_01014">
    <property type="entry name" value="HisA"/>
    <property type="match status" value="1"/>
</dbReference>
<dbReference type="InterPro" id="IPR023016">
    <property type="entry name" value="HisA/PriA"/>
</dbReference>
<reference evidence="12 13" key="1">
    <citation type="submission" date="2019-03" db="EMBL/GenBank/DDBJ databases">
        <title>Genomic Encyclopedia of Type Strains, Phase IV (KMG-IV): sequencing the most valuable type-strain genomes for metagenomic binning, comparative biology and taxonomic classification.</title>
        <authorList>
            <person name="Goeker M."/>
        </authorList>
    </citation>
    <scope>NUCLEOTIDE SEQUENCE [LARGE SCALE GENOMIC DNA]</scope>
    <source>
        <strain evidence="12 13">DSM 25903</strain>
    </source>
</reference>
<feature type="active site" description="Proton donor" evidence="9">
    <location>
        <position position="129"/>
    </location>
</feature>
<evidence type="ECO:0000256" key="4">
    <source>
        <dbReference type="ARBA" id="ARBA00009667"/>
    </source>
</evidence>
<protein>
    <recommendedName>
        <fullName evidence="9 11">1-(5-phosphoribosyl)-5-[(5-phosphoribosylamino)methylideneamino] imidazole-4-carboxamide isomerase</fullName>
        <ecNumber evidence="9 11">5.3.1.16</ecNumber>
    </recommendedName>
    <alternativeName>
        <fullName evidence="9">Phosphoribosylformimino-5-aminoimidazole carboxamide ribotide isomerase</fullName>
    </alternativeName>
</protein>
<keyword evidence="5 9" id="KW-0963">Cytoplasm</keyword>
<organism evidence="12 13">
    <name type="scientific">Enterovirga rhinocerotis</name>
    <dbReference type="NCBI Taxonomy" id="1339210"/>
    <lineage>
        <taxon>Bacteria</taxon>
        <taxon>Pseudomonadati</taxon>
        <taxon>Pseudomonadota</taxon>
        <taxon>Alphaproteobacteria</taxon>
        <taxon>Hyphomicrobiales</taxon>
        <taxon>Methylobacteriaceae</taxon>
        <taxon>Enterovirga</taxon>
    </lineage>
</organism>
<evidence type="ECO:0000256" key="3">
    <source>
        <dbReference type="ARBA" id="ARBA00005133"/>
    </source>
</evidence>
<accession>A0A4R7BYD1</accession>
<keyword evidence="8 9" id="KW-0413">Isomerase</keyword>
<evidence type="ECO:0000313" key="13">
    <source>
        <dbReference type="Proteomes" id="UP000295122"/>
    </source>
</evidence>
<dbReference type="EMBL" id="SNZR01000013">
    <property type="protein sequence ID" value="TDR89755.1"/>
    <property type="molecule type" value="Genomic_DNA"/>
</dbReference>
<comment type="pathway">
    <text evidence="3 9 11">Amino-acid biosynthesis; L-histidine biosynthesis; L-histidine from 5-phospho-alpha-D-ribose 1-diphosphate: step 4/9.</text>
</comment>
<evidence type="ECO:0000256" key="2">
    <source>
        <dbReference type="ARBA" id="ARBA00004496"/>
    </source>
</evidence>
<keyword evidence="6 9" id="KW-0028">Amino-acid biosynthesis</keyword>
<dbReference type="Pfam" id="PF00977">
    <property type="entry name" value="His_biosynth"/>
    <property type="match status" value="1"/>
</dbReference>
<dbReference type="GO" id="GO:0000162">
    <property type="term" value="P:L-tryptophan biosynthetic process"/>
    <property type="evidence" value="ECO:0007669"/>
    <property type="project" value="TreeGrafter"/>
</dbReference>
<evidence type="ECO:0000256" key="8">
    <source>
        <dbReference type="ARBA" id="ARBA00023235"/>
    </source>
</evidence>
<evidence type="ECO:0000256" key="9">
    <source>
        <dbReference type="HAMAP-Rule" id="MF_01014"/>
    </source>
</evidence>
<evidence type="ECO:0000256" key="1">
    <source>
        <dbReference type="ARBA" id="ARBA00000901"/>
    </source>
</evidence>
<name>A0A4R7BYD1_9HYPH</name>
<dbReference type="InterPro" id="IPR006063">
    <property type="entry name" value="HisA_bact_arch"/>
</dbReference>
<evidence type="ECO:0000256" key="7">
    <source>
        <dbReference type="ARBA" id="ARBA00023102"/>
    </source>
</evidence>
<dbReference type="NCBIfam" id="TIGR00007">
    <property type="entry name" value="1-(5-phosphoribosyl)-5-[(5-phosphoribosylamino)methylideneamino]imidazole-4-carboxamide isomerase"/>
    <property type="match status" value="1"/>
</dbReference>
<dbReference type="InterPro" id="IPR011060">
    <property type="entry name" value="RibuloseP-bd_barrel"/>
</dbReference>
<comment type="catalytic activity">
    <reaction evidence="1 9 11">
        <text>1-(5-phospho-beta-D-ribosyl)-5-[(5-phospho-beta-D-ribosylamino)methylideneamino]imidazole-4-carboxamide = 5-[(5-phospho-1-deoxy-D-ribulos-1-ylimino)methylamino]-1-(5-phospho-beta-D-ribosyl)imidazole-4-carboxamide</text>
        <dbReference type="Rhea" id="RHEA:15469"/>
        <dbReference type="ChEBI" id="CHEBI:58435"/>
        <dbReference type="ChEBI" id="CHEBI:58525"/>
        <dbReference type="EC" id="5.3.1.16"/>
    </reaction>
</comment>
<dbReference type="OrthoDB" id="9807749at2"/>
<evidence type="ECO:0000313" key="12">
    <source>
        <dbReference type="EMBL" id="TDR89755.1"/>
    </source>
</evidence>
<dbReference type="GO" id="GO:0003949">
    <property type="term" value="F:1-(5-phosphoribosyl)-5-[(5-phosphoribosylamino)methylideneamino]imidazole-4-carboxamide isomerase activity"/>
    <property type="evidence" value="ECO:0007669"/>
    <property type="project" value="UniProtKB-UniRule"/>
</dbReference>
<dbReference type="GO" id="GO:0005737">
    <property type="term" value="C:cytoplasm"/>
    <property type="evidence" value="ECO:0007669"/>
    <property type="project" value="UniProtKB-SubCell"/>
</dbReference>
<dbReference type="FunFam" id="3.20.20.70:FF:000009">
    <property type="entry name" value="1-(5-phosphoribosyl)-5-[(5-phosphoribosylamino)methylideneamino] imidazole-4-carboxamide isomerase"/>
    <property type="match status" value="1"/>
</dbReference>
<dbReference type="InterPro" id="IPR044524">
    <property type="entry name" value="Isoase_HisA-like"/>
</dbReference>
<dbReference type="InterPro" id="IPR006062">
    <property type="entry name" value="His_biosynth"/>
</dbReference>